<dbReference type="AlphaFoldDB" id="A0A074LH05"/>
<accession>A0A074LH05</accession>
<dbReference type="eggNOG" id="ENOG5033CT0">
    <property type="taxonomic scope" value="Bacteria"/>
</dbReference>
<organism evidence="1 2">
    <name type="scientific">Tumebacillus flagellatus</name>
    <dbReference type="NCBI Taxonomy" id="1157490"/>
    <lineage>
        <taxon>Bacteria</taxon>
        <taxon>Bacillati</taxon>
        <taxon>Bacillota</taxon>
        <taxon>Bacilli</taxon>
        <taxon>Bacillales</taxon>
        <taxon>Alicyclobacillaceae</taxon>
        <taxon>Tumebacillus</taxon>
    </lineage>
</organism>
<proteinExistence type="predicted"/>
<reference evidence="1 2" key="1">
    <citation type="journal article" date="2013" name="Int. J. Syst. Evol. Microbiol.">
        <title>Tumebacillus flagellatus sp. nov., an alpha-amylase/pullulanase-producing bacterium isolated from cassava wastewater.</title>
        <authorList>
            <person name="Wang Q."/>
            <person name="Xie N."/>
            <person name="Qin Y."/>
            <person name="Shen N."/>
            <person name="Zhu J."/>
            <person name="Mi H."/>
            <person name="Huang R."/>
        </authorList>
    </citation>
    <scope>NUCLEOTIDE SEQUENCE [LARGE SCALE GENOMIC DNA]</scope>
    <source>
        <strain evidence="1 2">GST4</strain>
    </source>
</reference>
<gene>
    <name evidence="1" type="ORF">EL26_20800</name>
</gene>
<dbReference type="RefSeq" id="WP_193789840.1">
    <property type="nucleotide sequence ID" value="NZ_JMIR01000037.1"/>
</dbReference>
<sequence>MSTTATIQQPTVGRLVYYKSAGSADGTYPSVFRAALVTEVHSPTNVSLCVFNPTGLHFVQNVEQGDGPMQWDWMPYQKEQAALKAGLVNEQSVPKALAPLQPGDLVIYTDCQGNKHKAAVETAWSDQCANLYYTEPLLTGFRASIPTSVPLKMPGMSGNYFERVDTTPLKADNTEHIG</sequence>
<name>A0A074LH05_9BACL</name>
<dbReference type="Proteomes" id="UP000027931">
    <property type="component" value="Unassembled WGS sequence"/>
</dbReference>
<keyword evidence="2" id="KW-1185">Reference proteome</keyword>
<evidence type="ECO:0000313" key="1">
    <source>
        <dbReference type="EMBL" id="KEO81511.1"/>
    </source>
</evidence>
<dbReference type="EMBL" id="JMIR01000037">
    <property type="protein sequence ID" value="KEO81511.1"/>
    <property type="molecule type" value="Genomic_DNA"/>
</dbReference>
<evidence type="ECO:0000313" key="2">
    <source>
        <dbReference type="Proteomes" id="UP000027931"/>
    </source>
</evidence>
<protein>
    <submittedName>
        <fullName evidence="1">Uncharacterized protein</fullName>
    </submittedName>
</protein>
<comment type="caution">
    <text evidence="1">The sequence shown here is derived from an EMBL/GenBank/DDBJ whole genome shotgun (WGS) entry which is preliminary data.</text>
</comment>